<accession>A0A1G7WP57</accession>
<dbReference type="AlphaFoldDB" id="A0A1G7WP57"/>
<dbReference type="EMBL" id="FNBN01000006">
    <property type="protein sequence ID" value="SDG73000.1"/>
    <property type="molecule type" value="Genomic_DNA"/>
</dbReference>
<dbReference type="RefSeq" id="WP_089835145.1">
    <property type="nucleotide sequence ID" value="NZ_FNBN01000006.1"/>
</dbReference>
<evidence type="ECO:0000313" key="1">
    <source>
        <dbReference type="EMBL" id="SDG73000.1"/>
    </source>
</evidence>
<protein>
    <submittedName>
        <fullName evidence="1">Uncharacterized protein</fullName>
    </submittedName>
</protein>
<name>A0A1G7WP57_CHIFI</name>
<proteinExistence type="predicted"/>
<dbReference type="Proteomes" id="UP000199045">
    <property type="component" value="Unassembled WGS sequence"/>
</dbReference>
<sequence length="216" mass="23771">MAKIVGPVPPFIGTRDNVTIYLMNGEYIARSKSSLTGKRVKKDPAFARTMEWAGRLKQGARIASSIYRQMPVDDRVYKRYREITGKAMSLLKEGFSVGDVITMLEAVYLPQLMGNTDSVIVGIKPAAEPESELSEGRICNSTGRKSHYYVGNSKCSVYNGANNNVYLVCSACTVACNRAYNSVCPVNPVYPVVRNTVIYNAISVSHLIGEAKKQNE</sequence>
<evidence type="ECO:0000313" key="2">
    <source>
        <dbReference type="Proteomes" id="UP000199045"/>
    </source>
</evidence>
<organism evidence="1 2">
    <name type="scientific">Chitinophaga filiformis</name>
    <name type="common">Myxococcus filiformis</name>
    <name type="synonym">Flexibacter filiformis</name>
    <dbReference type="NCBI Taxonomy" id="104663"/>
    <lineage>
        <taxon>Bacteria</taxon>
        <taxon>Pseudomonadati</taxon>
        <taxon>Bacteroidota</taxon>
        <taxon>Chitinophagia</taxon>
        <taxon>Chitinophagales</taxon>
        <taxon>Chitinophagaceae</taxon>
        <taxon>Chitinophaga</taxon>
    </lineage>
</organism>
<gene>
    <name evidence="1" type="ORF">SAMN04488121_10661</name>
</gene>
<dbReference type="OrthoDB" id="672632at2"/>
<reference evidence="1 2" key="1">
    <citation type="submission" date="2016-10" db="EMBL/GenBank/DDBJ databases">
        <authorList>
            <person name="de Groot N.N."/>
        </authorList>
    </citation>
    <scope>NUCLEOTIDE SEQUENCE [LARGE SCALE GENOMIC DNA]</scope>
    <source>
        <strain evidence="1 2">DSM 527</strain>
    </source>
</reference>